<dbReference type="RefSeq" id="WP_066408879.1">
    <property type="nucleotide sequence ID" value="NZ_FKBS01000008.1"/>
</dbReference>
<organism evidence="2 3">
    <name type="scientific">Bordetella ansorpii</name>
    <dbReference type="NCBI Taxonomy" id="288768"/>
    <lineage>
        <taxon>Bacteria</taxon>
        <taxon>Pseudomonadati</taxon>
        <taxon>Pseudomonadota</taxon>
        <taxon>Betaproteobacteria</taxon>
        <taxon>Burkholderiales</taxon>
        <taxon>Alcaligenaceae</taxon>
        <taxon>Bordetella</taxon>
    </lineage>
</organism>
<dbReference type="AlphaFoldDB" id="A0A157LWD8"/>
<dbReference type="InterPro" id="IPR035959">
    <property type="entry name" value="RutC-like_sf"/>
</dbReference>
<dbReference type="InterPro" id="IPR019897">
    <property type="entry name" value="RidA_CS"/>
</dbReference>
<dbReference type="PROSITE" id="PS01094">
    <property type="entry name" value="UPF0076"/>
    <property type="match status" value="1"/>
</dbReference>
<evidence type="ECO:0000313" key="3">
    <source>
        <dbReference type="Proteomes" id="UP000077037"/>
    </source>
</evidence>
<dbReference type="PANTHER" id="PTHR11803:SF39">
    <property type="entry name" value="2-IMINOBUTANOATE_2-IMINOPROPANOATE DEAMINASE"/>
    <property type="match status" value="1"/>
</dbReference>
<protein>
    <submittedName>
        <fullName evidence="2">Endoribonuclease</fullName>
        <ecNumber evidence="2">3.5.4.-</ecNumber>
    </submittedName>
</protein>
<accession>A0A157LWD8</accession>
<gene>
    <name evidence="2" type="primary">yabJ_2</name>
    <name evidence="2" type="ORF">SAMEA1982600_00891</name>
</gene>
<comment type="similarity">
    <text evidence="1">Belongs to the RutC family.</text>
</comment>
<evidence type="ECO:0000256" key="1">
    <source>
        <dbReference type="ARBA" id="ARBA00010552"/>
    </source>
</evidence>
<dbReference type="Proteomes" id="UP000077037">
    <property type="component" value="Unassembled WGS sequence"/>
</dbReference>
<dbReference type="InterPro" id="IPR006175">
    <property type="entry name" value="YjgF/YER057c/UK114"/>
</dbReference>
<sequence>MIKRYPSSLPLPFSRATQAGGFLFLSGQVPMDASGQVVRGDIRAQTHAVFDRIEETLALAGCGLKDAVRATVWLSDLALFNDFNEVYRERFGETFPSRSTVQAALAMSVDVEIEIQAVAADGR</sequence>
<keyword evidence="2" id="KW-0378">Hydrolase</keyword>
<dbReference type="EMBL" id="FKBS01000008">
    <property type="protein sequence ID" value="SAI00729.1"/>
    <property type="molecule type" value="Genomic_DNA"/>
</dbReference>
<dbReference type="Gene3D" id="3.30.1330.40">
    <property type="entry name" value="RutC-like"/>
    <property type="match status" value="1"/>
</dbReference>
<dbReference type="PANTHER" id="PTHR11803">
    <property type="entry name" value="2-IMINOBUTANOATE/2-IMINOPROPANOATE DEAMINASE RIDA"/>
    <property type="match status" value="1"/>
</dbReference>
<dbReference type="GO" id="GO:0005829">
    <property type="term" value="C:cytosol"/>
    <property type="evidence" value="ECO:0007669"/>
    <property type="project" value="TreeGrafter"/>
</dbReference>
<dbReference type="OrthoDB" id="9808943at2"/>
<name>A0A157LWD8_9BORD</name>
<dbReference type="EC" id="3.5.4.-" evidence="2"/>
<reference evidence="2 3" key="1">
    <citation type="submission" date="2016-03" db="EMBL/GenBank/DDBJ databases">
        <authorList>
            <consortium name="Pathogen Informatics"/>
        </authorList>
    </citation>
    <scope>NUCLEOTIDE SEQUENCE [LARGE SCALE GENOMIC DNA]</scope>
    <source>
        <strain evidence="2 3">NCTC13364</strain>
    </source>
</reference>
<evidence type="ECO:0000313" key="2">
    <source>
        <dbReference type="EMBL" id="SAI00729.1"/>
    </source>
</evidence>
<dbReference type="CDD" id="cd00448">
    <property type="entry name" value="YjgF_YER057c_UK114_family"/>
    <property type="match status" value="1"/>
</dbReference>
<dbReference type="SUPFAM" id="SSF55298">
    <property type="entry name" value="YjgF-like"/>
    <property type="match status" value="1"/>
</dbReference>
<dbReference type="GO" id="GO:0019239">
    <property type="term" value="F:deaminase activity"/>
    <property type="evidence" value="ECO:0007669"/>
    <property type="project" value="TreeGrafter"/>
</dbReference>
<proteinExistence type="inferred from homology"/>
<dbReference type="Pfam" id="PF01042">
    <property type="entry name" value="Ribonuc_L-PSP"/>
    <property type="match status" value="1"/>
</dbReference>